<evidence type="ECO:0000313" key="2">
    <source>
        <dbReference type="EMBL" id="TQM83261.1"/>
    </source>
</evidence>
<evidence type="ECO:0000313" key="3">
    <source>
        <dbReference type="Proteomes" id="UP000316628"/>
    </source>
</evidence>
<dbReference type="Proteomes" id="UP000316628">
    <property type="component" value="Unassembled WGS sequence"/>
</dbReference>
<keyword evidence="3" id="KW-1185">Reference proteome</keyword>
<proteinExistence type="predicted"/>
<evidence type="ECO:0000259" key="1">
    <source>
        <dbReference type="Pfam" id="PF06114"/>
    </source>
</evidence>
<accession>A0A543JKG4</accession>
<dbReference type="InterPro" id="IPR010359">
    <property type="entry name" value="IrrE_HExxH"/>
</dbReference>
<name>A0A543JKG4_9PSEU</name>
<dbReference type="Gene3D" id="1.10.10.2910">
    <property type="match status" value="1"/>
</dbReference>
<gene>
    <name evidence="2" type="ORF">FHX81_5679</name>
</gene>
<reference evidence="2 3" key="1">
    <citation type="submission" date="2019-06" db="EMBL/GenBank/DDBJ databases">
        <title>Sequencing the genomes of 1000 actinobacteria strains.</title>
        <authorList>
            <person name="Klenk H.-P."/>
        </authorList>
    </citation>
    <scope>NUCLEOTIDE SEQUENCE [LARGE SCALE GENOMIC DNA]</scope>
    <source>
        <strain evidence="2 3">DSM 45456</strain>
    </source>
</reference>
<dbReference type="Pfam" id="PF06114">
    <property type="entry name" value="Peptidase_M78"/>
    <property type="match status" value="1"/>
</dbReference>
<dbReference type="EMBL" id="VFPP01000001">
    <property type="protein sequence ID" value="TQM83261.1"/>
    <property type="molecule type" value="Genomic_DNA"/>
</dbReference>
<dbReference type="AlphaFoldDB" id="A0A543JKG4"/>
<feature type="domain" description="IrrE N-terminal-like" evidence="1">
    <location>
        <begin position="72"/>
        <end position="129"/>
    </location>
</feature>
<comment type="caution">
    <text evidence="2">The sequence shown here is derived from an EMBL/GenBank/DDBJ whole genome shotgun (WGS) entry which is preliminary data.</text>
</comment>
<organism evidence="2 3">
    <name type="scientific">Saccharothrix saharensis</name>
    <dbReference type="NCBI Taxonomy" id="571190"/>
    <lineage>
        <taxon>Bacteria</taxon>
        <taxon>Bacillati</taxon>
        <taxon>Actinomycetota</taxon>
        <taxon>Actinomycetes</taxon>
        <taxon>Pseudonocardiales</taxon>
        <taxon>Pseudonocardiaceae</taxon>
        <taxon>Saccharothrix</taxon>
    </lineage>
</organism>
<sequence>MLKPREVVRIARNLPITDPFDLDALVAEVSEIVGLPVHLAPYPPQTAVEARQLGEALPAALCIATASRVHVLYRTDTTESHQRHSILHEVGHLLCRHVTPNADSDVRTLLRSTYDDAKEKAAETFAYEFERRLGPLRAQQGERQEDGPLTDTIERYGSILEG</sequence>
<protein>
    <submittedName>
        <fullName evidence="2">Uncharacterized protein DUF955</fullName>
    </submittedName>
</protein>